<feature type="region of interest" description="Disordered" evidence="1">
    <location>
        <begin position="59"/>
        <end position="94"/>
    </location>
</feature>
<reference evidence="2 3" key="1">
    <citation type="journal article" date="2019" name="Nat. Commun.">
        <title>The antimicrobial potential of Streptomyces from insect microbiomes.</title>
        <authorList>
            <person name="Chevrette M.G."/>
            <person name="Carlson C.M."/>
            <person name="Ortega H.E."/>
            <person name="Thomas C."/>
            <person name="Ananiev G.E."/>
            <person name="Barns K.J."/>
            <person name="Book A.J."/>
            <person name="Cagnazzo J."/>
            <person name="Carlos C."/>
            <person name="Flanigan W."/>
            <person name="Grubbs K.J."/>
            <person name="Horn H.A."/>
            <person name="Hoffmann F.M."/>
            <person name="Klassen J.L."/>
            <person name="Knack J.J."/>
            <person name="Lewin G.R."/>
            <person name="McDonald B.R."/>
            <person name="Muller L."/>
            <person name="Melo W.G.P."/>
            <person name="Pinto-Tomas A.A."/>
            <person name="Schmitz A."/>
            <person name="Wendt-Pienkowski E."/>
            <person name="Wildman S."/>
            <person name="Zhao M."/>
            <person name="Zhang F."/>
            <person name="Bugni T.S."/>
            <person name="Andes D.R."/>
            <person name="Pupo M.T."/>
            <person name="Currie C.R."/>
        </authorList>
    </citation>
    <scope>NUCLEOTIDE SEQUENCE [LARGE SCALE GENOMIC DNA]</scope>
    <source>
        <strain evidence="2 3">SID5840</strain>
    </source>
</reference>
<gene>
    <name evidence="2" type="ORF">GTW20_03995</name>
</gene>
<evidence type="ECO:0000313" key="3">
    <source>
        <dbReference type="Proteomes" id="UP000467124"/>
    </source>
</evidence>
<protein>
    <submittedName>
        <fullName evidence="2">Uncharacterized protein</fullName>
    </submittedName>
</protein>
<evidence type="ECO:0000313" key="2">
    <source>
        <dbReference type="EMBL" id="MYR31447.1"/>
    </source>
</evidence>
<accession>A0A7K2INP0</accession>
<sequence length="94" mass="10666">MKFDSYPSAPDEVVPHSPVSPEPPPADEPERRGVKARYRPAVDDALSCLERLRAHAWEHTRWSQEPTRDRPAEGVETEGLFRLDRFSGRTGGVR</sequence>
<proteinExistence type="predicted"/>
<dbReference type="AlphaFoldDB" id="A0A7K2INP0"/>
<feature type="region of interest" description="Disordered" evidence="1">
    <location>
        <begin position="1"/>
        <end position="38"/>
    </location>
</feature>
<evidence type="ECO:0000256" key="1">
    <source>
        <dbReference type="SAM" id="MobiDB-lite"/>
    </source>
</evidence>
<feature type="compositionally biased region" description="Basic and acidic residues" evidence="1">
    <location>
        <begin position="59"/>
        <end position="87"/>
    </location>
</feature>
<comment type="caution">
    <text evidence="2">The sequence shown here is derived from an EMBL/GenBank/DDBJ whole genome shotgun (WGS) entry which is preliminary data.</text>
</comment>
<organism evidence="2 3">
    <name type="scientific">Nocardiopsis alba</name>
    <dbReference type="NCBI Taxonomy" id="53437"/>
    <lineage>
        <taxon>Bacteria</taxon>
        <taxon>Bacillati</taxon>
        <taxon>Actinomycetota</taxon>
        <taxon>Actinomycetes</taxon>
        <taxon>Streptosporangiales</taxon>
        <taxon>Nocardiopsidaceae</taxon>
        <taxon>Nocardiopsis</taxon>
    </lineage>
</organism>
<dbReference type="EMBL" id="WWHY01000001">
    <property type="protein sequence ID" value="MYR31447.1"/>
    <property type="molecule type" value="Genomic_DNA"/>
</dbReference>
<dbReference type="RefSeq" id="WP_161110283.1">
    <property type="nucleotide sequence ID" value="NZ_WWHY01000001.1"/>
</dbReference>
<name>A0A7K2INP0_9ACTN</name>
<dbReference type="Proteomes" id="UP000467124">
    <property type="component" value="Unassembled WGS sequence"/>
</dbReference>